<comment type="similarity">
    <text evidence="1">Belongs to the LysR transcriptional regulatory family.</text>
</comment>
<evidence type="ECO:0000256" key="4">
    <source>
        <dbReference type="ARBA" id="ARBA00023163"/>
    </source>
</evidence>
<feature type="domain" description="HTH lysR-type" evidence="6">
    <location>
        <begin position="1"/>
        <end position="59"/>
    </location>
</feature>
<dbReference type="PROSITE" id="PS50931">
    <property type="entry name" value="HTH_LYSR"/>
    <property type="match status" value="1"/>
</dbReference>
<dbReference type="PANTHER" id="PTHR30579">
    <property type="entry name" value="TRANSCRIPTIONAL REGULATOR"/>
    <property type="match status" value="1"/>
</dbReference>
<dbReference type="Proteomes" id="UP000555407">
    <property type="component" value="Unassembled WGS sequence"/>
</dbReference>
<reference evidence="7 8" key="1">
    <citation type="submission" date="2020-03" db="EMBL/GenBank/DDBJ databases">
        <title>Sequencing the genomes of 1000 actinobacteria strains.</title>
        <authorList>
            <person name="Klenk H.-P."/>
        </authorList>
    </citation>
    <scope>NUCLEOTIDE SEQUENCE [LARGE SCALE GENOMIC DNA]</scope>
    <source>
        <strain evidence="7 8">DSM 45490</strain>
    </source>
</reference>
<keyword evidence="3 7" id="KW-0238">DNA-binding</keyword>
<proteinExistence type="inferred from homology"/>
<dbReference type="InterPro" id="IPR050176">
    <property type="entry name" value="LTTR"/>
</dbReference>
<dbReference type="Pfam" id="PF00126">
    <property type="entry name" value="HTH_1"/>
    <property type="match status" value="1"/>
</dbReference>
<evidence type="ECO:0000313" key="7">
    <source>
        <dbReference type="EMBL" id="NIK60840.1"/>
    </source>
</evidence>
<dbReference type="Pfam" id="PF03466">
    <property type="entry name" value="LysR_substrate"/>
    <property type="match status" value="1"/>
</dbReference>
<evidence type="ECO:0000313" key="8">
    <source>
        <dbReference type="Proteomes" id="UP000555407"/>
    </source>
</evidence>
<evidence type="ECO:0000259" key="6">
    <source>
        <dbReference type="PROSITE" id="PS50931"/>
    </source>
</evidence>
<gene>
    <name evidence="7" type="ORF">BJY22_006557</name>
</gene>
<dbReference type="InterPro" id="IPR036390">
    <property type="entry name" value="WH_DNA-bd_sf"/>
</dbReference>
<dbReference type="EMBL" id="JAASRO010000001">
    <property type="protein sequence ID" value="NIK60840.1"/>
    <property type="molecule type" value="Genomic_DNA"/>
</dbReference>
<comment type="caution">
    <text evidence="7">The sequence shown here is derived from an EMBL/GenBank/DDBJ whole genome shotgun (WGS) entry which is preliminary data.</text>
</comment>
<dbReference type="GO" id="GO:0003700">
    <property type="term" value="F:DNA-binding transcription factor activity"/>
    <property type="evidence" value="ECO:0007669"/>
    <property type="project" value="InterPro"/>
</dbReference>
<dbReference type="GO" id="GO:0003677">
    <property type="term" value="F:DNA binding"/>
    <property type="evidence" value="ECO:0007669"/>
    <property type="project" value="UniProtKB-KW"/>
</dbReference>
<dbReference type="InterPro" id="IPR000847">
    <property type="entry name" value="LysR_HTH_N"/>
</dbReference>
<dbReference type="PANTHER" id="PTHR30579:SF7">
    <property type="entry name" value="HTH-TYPE TRANSCRIPTIONAL REGULATOR LRHA-RELATED"/>
    <property type="match status" value="1"/>
</dbReference>
<dbReference type="InterPro" id="IPR036388">
    <property type="entry name" value="WH-like_DNA-bd_sf"/>
</dbReference>
<evidence type="ECO:0000256" key="3">
    <source>
        <dbReference type="ARBA" id="ARBA00023125"/>
    </source>
</evidence>
<feature type="region of interest" description="Disordered" evidence="5">
    <location>
        <begin position="285"/>
        <end position="309"/>
    </location>
</feature>
<keyword evidence="8" id="KW-1185">Reference proteome</keyword>
<evidence type="ECO:0000256" key="5">
    <source>
        <dbReference type="SAM" id="MobiDB-lite"/>
    </source>
</evidence>
<dbReference type="InterPro" id="IPR005119">
    <property type="entry name" value="LysR_subst-bd"/>
</dbReference>
<dbReference type="InterPro" id="IPR011991">
    <property type="entry name" value="ArsR-like_HTH"/>
</dbReference>
<dbReference type="SUPFAM" id="SSF46785">
    <property type="entry name" value="Winged helix' DNA-binding domain"/>
    <property type="match status" value="1"/>
</dbReference>
<protein>
    <submittedName>
        <fullName evidence="7">DNA-binding transcriptional LysR family regulator</fullName>
    </submittedName>
</protein>
<accession>A0A7X5VGI7</accession>
<keyword evidence="4" id="KW-0804">Transcription</keyword>
<organism evidence="7 8">
    <name type="scientific">Kribbella shirazensis</name>
    <dbReference type="NCBI Taxonomy" id="1105143"/>
    <lineage>
        <taxon>Bacteria</taxon>
        <taxon>Bacillati</taxon>
        <taxon>Actinomycetota</taxon>
        <taxon>Actinomycetes</taxon>
        <taxon>Propionibacteriales</taxon>
        <taxon>Kribbellaceae</taxon>
        <taxon>Kribbella</taxon>
    </lineage>
</organism>
<dbReference type="AlphaFoldDB" id="A0A7X5VGI7"/>
<evidence type="ECO:0000256" key="2">
    <source>
        <dbReference type="ARBA" id="ARBA00023015"/>
    </source>
</evidence>
<dbReference type="CDD" id="cd00090">
    <property type="entry name" value="HTH_ARSR"/>
    <property type="match status" value="1"/>
</dbReference>
<sequence>MYDPDQLRTFLAVAQSLSFTQAAERLGIRQPTVSQHVRKLETAVGRPLFVRDTRTVTLTADGEAMAGFARTILAAHEEAAGYFTGSELRGRLRFGVTDDLALTPLPKILRDFRQLYPRIDLELTVAQSPNLLRRVESGHLDLAYVKHGAGGGYDPNGRLVRRDPLVWAGISGTRIAPDGPVPLVTYQAPSLSRSLGVQSLEQAGRTCRITCIVRGVNGVLAAVRAGLGIAIFARSLMPADLVEPPPSAGLPELPSIDLVLITNPRAAKEPAEALTAAILGSNAPLKPDAALGDGIPAQERRGAGHGRRT</sequence>
<dbReference type="Gene3D" id="3.40.190.10">
    <property type="entry name" value="Periplasmic binding protein-like II"/>
    <property type="match status" value="2"/>
</dbReference>
<dbReference type="FunFam" id="1.10.10.10:FF:000001">
    <property type="entry name" value="LysR family transcriptional regulator"/>
    <property type="match status" value="1"/>
</dbReference>
<dbReference type="Gene3D" id="1.10.10.10">
    <property type="entry name" value="Winged helix-like DNA-binding domain superfamily/Winged helix DNA-binding domain"/>
    <property type="match status" value="1"/>
</dbReference>
<keyword evidence="2" id="KW-0805">Transcription regulation</keyword>
<name>A0A7X5VGI7_9ACTN</name>
<dbReference type="SUPFAM" id="SSF53850">
    <property type="entry name" value="Periplasmic binding protein-like II"/>
    <property type="match status" value="1"/>
</dbReference>
<dbReference type="RefSeq" id="WP_167214632.1">
    <property type="nucleotide sequence ID" value="NZ_JAASRO010000001.1"/>
</dbReference>
<dbReference type="PRINTS" id="PR00039">
    <property type="entry name" value="HTHLYSR"/>
</dbReference>
<evidence type="ECO:0000256" key="1">
    <source>
        <dbReference type="ARBA" id="ARBA00009437"/>
    </source>
</evidence>